<evidence type="ECO:0000313" key="2">
    <source>
        <dbReference type="EMBL" id="CAF1610861.1"/>
    </source>
</evidence>
<reference evidence="2" key="1">
    <citation type="submission" date="2021-02" db="EMBL/GenBank/DDBJ databases">
        <authorList>
            <person name="Nowell W R."/>
        </authorList>
    </citation>
    <scope>NUCLEOTIDE SEQUENCE</scope>
</reference>
<gene>
    <name evidence="1" type="ORF">EDS130_LOCUS42430</name>
    <name evidence="2" type="ORF">XAT740_LOCUS48881</name>
</gene>
<keyword evidence="3" id="KW-1185">Reference proteome</keyword>
<evidence type="ECO:0000313" key="3">
    <source>
        <dbReference type="Proteomes" id="UP000663828"/>
    </source>
</evidence>
<protein>
    <submittedName>
        <fullName evidence="2">Uncharacterized protein</fullName>
    </submittedName>
</protein>
<evidence type="ECO:0000313" key="1">
    <source>
        <dbReference type="EMBL" id="CAF1497712.1"/>
    </source>
</evidence>
<dbReference type="Proteomes" id="UP000663852">
    <property type="component" value="Unassembled WGS sequence"/>
</dbReference>
<name>A0A816BII0_ADIRI</name>
<proteinExistence type="predicted"/>
<sequence length="332" mass="37395">MILNCTRGPNPKKVSSFCAHSNKRWSFALISPKSIAILSVFPVMIDNTSRIPAIFEYHRLCRESIDLLCFHDHNYLRICQCDHRRVDCFGHSLASDQCSACLSGGHYIRGNLHKSKDFVCLCSHCHEGRLCESSMNALGFTIDSLIISDNLAHQSTYVCLASLSFSIGLFNNLCSFVTFKLLIVPILNQCVLLSLLLQFIHMLIRSLDDVVSMPSLRVLSCKTLSYLLSIFTRATYWLTSWVALDRLYVAIFPKMLPSRNPRISIWYSEATLVILASMHTHGTLHYTFVADQLVTAACVMNSRIPLLQVTTVSTHFSIISAHSLYKPSPLHC</sequence>
<comment type="caution">
    <text evidence="2">The sequence shown here is derived from an EMBL/GenBank/DDBJ whole genome shotgun (WGS) entry which is preliminary data.</text>
</comment>
<organism evidence="2 3">
    <name type="scientific">Adineta ricciae</name>
    <name type="common">Rotifer</name>
    <dbReference type="NCBI Taxonomy" id="249248"/>
    <lineage>
        <taxon>Eukaryota</taxon>
        <taxon>Metazoa</taxon>
        <taxon>Spiralia</taxon>
        <taxon>Gnathifera</taxon>
        <taxon>Rotifera</taxon>
        <taxon>Eurotatoria</taxon>
        <taxon>Bdelloidea</taxon>
        <taxon>Adinetida</taxon>
        <taxon>Adinetidae</taxon>
        <taxon>Adineta</taxon>
    </lineage>
</organism>
<dbReference type="EMBL" id="CAJNOR010007106">
    <property type="protein sequence ID" value="CAF1610861.1"/>
    <property type="molecule type" value="Genomic_DNA"/>
</dbReference>
<accession>A0A816BII0</accession>
<dbReference type="EMBL" id="CAJNOJ010000617">
    <property type="protein sequence ID" value="CAF1497712.1"/>
    <property type="molecule type" value="Genomic_DNA"/>
</dbReference>
<dbReference type="Proteomes" id="UP000663828">
    <property type="component" value="Unassembled WGS sequence"/>
</dbReference>
<dbReference type="AlphaFoldDB" id="A0A816BII0"/>